<dbReference type="KEGG" id="mpq:ABA45_11770"/>
<organism evidence="2 3">
    <name type="scientific">Marinobacter psychrophilus</name>
    <dbReference type="NCBI Taxonomy" id="330734"/>
    <lineage>
        <taxon>Bacteria</taxon>
        <taxon>Pseudomonadati</taxon>
        <taxon>Pseudomonadota</taxon>
        <taxon>Gammaproteobacteria</taxon>
        <taxon>Pseudomonadales</taxon>
        <taxon>Marinobacteraceae</taxon>
        <taxon>Marinobacter</taxon>
    </lineage>
</organism>
<protein>
    <submittedName>
        <fullName evidence="2">Transcriptional regulator</fullName>
    </submittedName>
</protein>
<evidence type="ECO:0000313" key="2">
    <source>
        <dbReference type="EMBL" id="AKO52995.1"/>
    </source>
</evidence>
<dbReference type="STRING" id="330734.ABA45_11770"/>
<proteinExistence type="predicted"/>
<dbReference type="EMBL" id="CP011494">
    <property type="protein sequence ID" value="AKO52995.1"/>
    <property type="molecule type" value="Genomic_DNA"/>
</dbReference>
<reference evidence="2 3" key="1">
    <citation type="submission" date="2015-05" db="EMBL/GenBank/DDBJ databases">
        <title>Complete genome of Marinobacter psychrophilus strain 20041T isolated from sea-ice of the Canadian Basin.</title>
        <authorList>
            <person name="Song L."/>
            <person name="Ren L."/>
            <person name="Yu Y."/>
            <person name="Wang X."/>
        </authorList>
    </citation>
    <scope>NUCLEOTIDE SEQUENCE [LARGE SCALE GENOMIC DNA]</scope>
    <source>
        <strain evidence="2 3">20041</strain>
    </source>
</reference>
<sequence length="145" mass="16090">MLQVAAEEGISDVTLYSWLKQCRQQGRPVPGYRNAGDDGSPEAKLAVVIETASMSEAELGAYCRQKGLYPEQVQRWKGAGLHGTGLQEGQEKTAQKQQRDARKTIKKLKAEVRRKDRVLAETTSLLVLSKKLEALYGEDPDSEDN</sequence>
<gene>
    <name evidence="2" type="ORF">ABA45_11770</name>
</gene>
<name>A0A0H4I5I8_9GAMM</name>
<keyword evidence="3" id="KW-1185">Reference proteome</keyword>
<dbReference type="Proteomes" id="UP000036406">
    <property type="component" value="Chromosome"/>
</dbReference>
<accession>A0A0H4I5I8</accession>
<dbReference type="PATRIC" id="fig|330734.3.peg.2466"/>
<evidence type="ECO:0000313" key="3">
    <source>
        <dbReference type="Proteomes" id="UP000036406"/>
    </source>
</evidence>
<feature type="region of interest" description="Disordered" evidence="1">
    <location>
        <begin position="80"/>
        <end position="102"/>
    </location>
</feature>
<dbReference type="AlphaFoldDB" id="A0A0H4I5I8"/>
<feature type="compositionally biased region" description="Basic and acidic residues" evidence="1">
    <location>
        <begin position="89"/>
        <end position="102"/>
    </location>
</feature>
<evidence type="ECO:0000256" key="1">
    <source>
        <dbReference type="SAM" id="MobiDB-lite"/>
    </source>
</evidence>